<keyword evidence="1" id="KW-0732">Signal</keyword>
<feature type="chain" id="PRO_5020757797" evidence="1">
    <location>
        <begin position="33"/>
        <end position="163"/>
    </location>
</feature>
<dbReference type="InterPro" id="IPR006311">
    <property type="entry name" value="TAT_signal"/>
</dbReference>
<evidence type="ECO:0000256" key="1">
    <source>
        <dbReference type="SAM" id="SignalP"/>
    </source>
</evidence>
<name>A0A4V4HNM2_9ACTN</name>
<evidence type="ECO:0000313" key="3">
    <source>
        <dbReference type="Proteomes" id="UP000305792"/>
    </source>
</evidence>
<evidence type="ECO:0000313" key="2">
    <source>
        <dbReference type="EMBL" id="THV26676.1"/>
    </source>
</evidence>
<dbReference type="PROSITE" id="PS51318">
    <property type="entry name" value="TAT"/>
    <property type="match status" value="1"/>
</dbReference>
<accession>A0A4V4HNM2</accession>
<dbReference type="RefSeq" id="WP_136530873.1">
    <property type="nucleotide sequence ID" value="NZ_STGX01000013.1"/>
</dbReference>
<dbReference type="AlphaFoldDB" id="A0A4V4HNM2"/>
<dbReference type="EMBL" id="STGX01000013">
    <property type="protein sequence ID" value="THV26676.1"/>
    <property type="molecule type" value="Genomic_DNA"/>
</dbReference>
<reference evidence="2 3" key="1">
    <citation type="journal article" date="2018" name="Int. J. Syst. Evol. Microbiol.">
        <title>Glycomyces paridis sp. nov., isolated from the medicinal plant Paris polyphylla.</title>
        <authorList>
            <person name="Fang X.M."/>
            <person name="Bai J.L."/>
            <person name="Su J."/>
            <person name="Zhao L.L."/>
            <person name="Liu H.Y."/>
            <person name="Ma B.P."/>
            <person name="Zhang Y.Q."/>
            <person name="Yu L.Y."/>
        </authorList>
    </citation>
    <scope>NUCLEOTIDE SEQUENCE [LARGE SCALE GENOMIC DNA]</scope>
    <source>
        <strain evidence="2 3">CPCC 204357</strain>
    </source>
</reference>
<proteinExistence type="predicted"/>
<protein>
    <submittedName>
        <fullName evidence="2">Uncharacterized protein</fullName>
    </submittedName>
</protein>
<feature type="signal peptide" evidence="1">
    <location>
        <begin position="1"/>
        <end position="32"/>
    </location>
</feature>
<keyword evidence="3" id="KW-1185">Reference proteome</keyword>
<dbReference type="OrthoDB" id="5190768at2"/>
<dbReference type="Proteomes" id="UP000305792">
    <property type="component" value="Unassembled WGS sequence"/>
</dbReference>
<comment type="caution">
    <text evidence="2">The sequence shown here is derived from an EMBL/GenBank/DDBJ whole genome shotgun (WGS) entry which is preliminary data.</text>
</comment>
<sequence length="163" mass="17357">MKTTLLRRALVGFVAVLAMTFGAVMSSSPAQAAWGTQFPVTIQVTGAGQQLGYATGWVQFDTGGTTFQYSVTVCRQSSYTTPTLTVAVNSTGSNPNGTVVATHNSSAWSPPGTAPCYGSSWTFTGVQAYSPLSNVYFKLAGNTFVNGNNFTVFTQDRLVYKQY</sequence>
<organism evidence="2 3">
    <name type="scientific">Glycomyces paridis</name>
    <dbReference type="NCBI Taxonomy" id="2126555"/>
    <lineage>
        <taxon>Bacteria</taxon>
        <taxon>Bacillati</taxon>
        <taxon>Actinomycetota</taxon>
        <taxon>Actinomycetes</taxon>
        <taxon>Glycomycetales</taxon>
        <taxon>Glycomycetaceae</taxon>
        <taxon>Glycomyces</taxon>
    </lineage>
</organism>
<gene>
    <name evidence="2" type="ORF">E9998_16910</name>
</gene>